<dbReference type="RefSeq" id="WP_220104037.1">
    <property type="nucleotide sequence ID" value="NZ_JAHZSS010000010.1"/>
</dbReference>
<proteinExistence type="predicted"/>
<dbReference type="Proteomes" id="UP001166251">
    <property type="component" value="Unassembled WGS sequence"/>
</dbReference>
<sequence>MTDQSTSLHQDNDPFDQQNYTSTITVEGLPYPIEPMELLGFQSPMSDNVLQVLTERLGANLNRLERSLFDQIIAEARRARAGEVQSRSRALFMHMQQQKMQQAKPAEEALNANSRLTAPQRELVKKSALWIRTMTIAEVKEVGIDNVYLRDPVISDADIDKSSLFARIRQGLKPLPNKPPTAFGQPWYDVIENDGEFLVKVDIPSSLCACGPGHASGQTITINQCSWPVIEVVAVRREYVVSWSGTNRSFKLFKSDEILRNQGGTETGWILKAISP</sequence>
<evidence type="ECO:0000313" key="1">
    <source>
        <dbReference type="EMBL" id="MBW8191354.1"/>
    </source>
</evidence>
<reference evidence="1" key="1">
    <citation type="submission" date="2021-07" db="EMBL/GenBank/DDBJ databases">
        <title>Neiella marina sp. nov., isolated from the intestinal content of sea cucumber Apostichopus japonicus.</title>
        <authorList>
            <person name="Bai X."/>
        </authorList>
    </citation>
    <scope>NUCLEOTIDE SEQUENCE</scope>
    <source>
        <strain evidence="1">126</strain>
    </source>
</reference>
<organism evidence="1 2">
    <name type="scientific">Neiella holothuriorum</name>
    <dbReference type="NCBI Taxonomy" id="2870530"/>
    <lineage>
        <taxon>Bacteria</taxon>
        <taxon>Pseudomonadati</taxon>
        <taxon>Pseudomonadota</taxon>
        <taxon>Gammaproteobacteria</taxon>
        <taxon>Alteromonadales</taxon>
        <taxon>Echinimonadaceae</taxon>
        <taxon>Neiella</taxon>
    </lineage>
</organism>
<protein>
    <submittedName>
        <fullName evidence="1">Uncharacterized protein</fullName>
    </submittedName>
</protein>
<dbReference type="EMBL" id="JAHZSS010000010">
    <property type="protein sequence ID" value="MBW8191354.1"/>
    <property type="molecule type" value="Genomic_DNA"/>
</dbReference>
<gene>
    <name evidence="1" type="ORF">K0504_09920</name>
</gene>
<evidence type="ECO:0000313" key="2">
    <source>
        <dbReference type="Proteomes" id="UP001166251"/>
    </source>
</evidence>
<keyword evidence="2" id="KW-1185">Reference proteome</keyword>
<name>A0ABS7EGM2_9GAMM</name>
<accession>A0ABS7EGM2</accession>
<comment type="caution">
    <text evidence="1">The sequence shown here is derived from an EMBL/GenBank/DDBJ whole genome shotgun (WGS) entry which is preliminary data.</text>
</comment>